<dbReference type="VEuPathDB" id="PiroplasmaDB:BBBOND_0309360"/>
<evidence type="ECO:0000256" key="11">
    <source>
        <dbReference type="ARBA" id="ARBA00022840"/>
    </source>
</evidence>
<accession>A0A061D908</accession>
<keyword evidence="8" id="KW-0547">Nucleotide-binding</keyword>
<dbReference type="AlphaFoldDB" id="A0A061D908"/>
<dbReference type="Pfam" id="PF17862">
    <property type="entry name" value="AAA_lid_3"/>
    <property type="match status" value="1"/>
</dbReference>
<dbReference type="RefSeq" id="XP_012769219.1">
    <property type="nucleotide sequence ID" value="XM_012913765.1"/>
</dbReference>
<dbReference type="FunFam" id="1.10.8.60:FF:000019">
    <property type="entry name" value="AFG3-like AAA ATPase 2"/>
    <property type="match status" value="1"/>
</dbReference>
<dbReference type="InterPro" id="IPR050928">
    <property type="entry name" value="ATP-dep_Zn_Metalloprotease"/>
</dbReference>
<dbReference type="PANTHER" id="PTHR43655">
    <property type="entry name" value="ATP-DEPENDENT PROTEASE"/>
    <property type="match status" value="1"/>
</dbReference>
<comment type="similarity">
    <text evidence="4">In the N-terminal section; belongs to the AAA ATPase family.</text>
</comment>
<dbReference type="FunFam" id="3.40.50.300:FF:000001">
    <property type="entry name" value="ATP-dependent zinc metalloprotease FtsH"/>
    <property type="match status" value="1"/>
</dbReference>
<evidence type="ECO:0000256" key="13">
    <source>
        <dbReference type="ARBA" id="ARBA00023049"/>
    </source>
</evidence>
<dbReference type="HAMAP" id="MF_01458">
    <property type="entry name" value="FtsH"/>
    <property type="match status" value="1"/>
</dbReference>
<keyword evidence="9" id="KW-0378">Hydrolase</keyword>
<feature type="region of interest" description="Disordered" evidence="16">
    <location>
        <begin position="86"/>
        <end position="131"/>
    </location>
</feature>
<keyword evidence="13 18" id="KW-0482">Metalloprotease</keyword>
<dbReference type="InterPro" id="IPR003960">
    <property type="entry name" value="ATPase_AAA_CS"/>
</dbReference>
<dbReference type="GO" id="GO:0016887">
    <property type="term" value="F:ATP hydrolysis activity"/>
    <property type="evidence" value="ECO:0007669"/>
    <property type="project" value="InterPro"/>
</dbReference>
<name>A0A061D908_BABBI</name>
<comment type="cofactor">
    <cofactor evidence="1">
        <name>Zn(2+)</name>
        <dbReference type="ChEBI" id="CHEBI:29105"/>
    </cofactor>
</comment>
<dbReference type="FunFam" id="1.20.58.760:FF:000003">
    <property type="entry name" value="AFG3-like AAA ATPase 2"/>
    <property type="match status" value="1"/>
</dbReference>
<dbReference type="STRING" id="5866.A0A061D908"/>
<feature type="domain" description="AAA+ ATPase" evidence="17">
    <location>
        <begin position="338"/>
        <end position="478"/>
    </location>
</feature>
<comment type="similarity">
    <text evidence="3">In the C-terminal section; belongs to the peptidase M41 family.</text>
</comment>
<keyword evidence="7" id="KW-0479">Metal-binding</keyword>
<dbReference type="SMART" id="SM00382">
    <property type="entry name" value="AAA"/>
    <property type="match status" value="1"/>
</dbReference>
<dbReference type="InterPro" id="IPR003959">
    <property type="entry name" value="ATPase_AAA_core"/>
</dbReference>
<dbReference type="MEROPS" id="M41.A13"/>
<dbReference type="GO" id="GO:0004176">
    <property type="term" value="F:ATP-dependent peptidase activity"/>
    <property type="evidence" value="ECO:0007669"/>
    <property type="project" value="InterPro"/>
</dbReference>
<evidence type="ECO:0000256" key="15">
    <source>
        <dbReference type="ARBA" id="ARBA00023136"/>
    </source>
</evidence>
<dbReference type="NCBIfam" id="TIGR01241">
    <property type="entry name" value="FtsH_fam"/>
    <property type="match status" value="1"/>
</dbReference>
<evidence type="ECO:0000256" key="3">
    <source>
        <dbReference type="ARBA" id="ARBA00010044"/>
    </source>
</evidence>
<dbReference type="InterPro" id="IPR005936">
    <property type="entry name" value="FtsH"/>
</dbReference>
<dbReference type="GO" id="GO:0005524">
    <property type="term" value="F:ATP binding"/>
    <property type="evidence" value="ECO:0007669"/>
    <property type="project" value="UniProtKB-KW"/>
</dbReference>
<protein>
    <submittedName>
        <fullName evidence="18">ATP-dependent metalloprotease FtsH family protein, putative</fullName>
    </submittedName>
</protein>
<dbReference type="SUPFAM" id="SSF52540">
    <property type="entry name" value="P-loop containing nucleoside triphosphate hydrolases"/>
    <property type="match status" value="1"/>
</dbReference>
<dbReference type="KEGG" id="bbig:BBBOND_0309360"/>
<dbReference type="InterPro" id="IPR003593">
    <property type="entry name" value="AAA+_ATPase"/>
</dbReference>
<proteinExistence type="inferred from homology"/>
<evidence type="ECO:0000259" key="17">
    <source>
        <dbReference type="SMART" id="SM00382"/>
    </source>
</evidence>
<evidence type="ECO:0000256" key="8">
    <source>
        <dbReference type="ARBA" id="ARBA00022741"/>
    </source>
</evidence>
<keyword evidence="14" id="KW-0496">Mitochondrion</keyword>
<evidence type="ECO:0000256" key="2">
    <source>
        <dbReference type="ARBA" id="ARBA00004225"/>
    </source>
</evidence>
<keyword evidence="10" id="KW-0862">Zinc</keyword>
<dbReference type="GeneID" id="24565574"/>
<dbReference type="Proteomes" id="UP000033188">
    <property type="component" value="Chromosome 3"/>
</dbReference>
<keyword evidence="11" id="KW-0067">ATP-binding</keyword>
<dbReference type="Pfam" id="PF01434">
    <property type="entry name" value="Peptidase_M41"/>
    <property type="match status" value="1"/>
</dbReference>
<evidence type="ECO:0000256" key="12">
    <source>
        <dbReference type="ARBA" id="ARBA00022989"/>
    </source>
</evidence>
<dbReference type="OrthoDB" id="1413014at2759"/>
<gene>
    <name evidence="18" type="ORF">BBBOND_0309360</name>
</gene>
<evidence type="ECO:0000313" key="19">
    <source>
        <dbReference type="Proteomes" id="UP000033188"/>
    </source>
</evidence>
<evidence type="ECO:0000313" key="18">
    <source>
        <dbReference type="EMBL" id="CDR97033.1"/>
    </source>
</evidence>
<dbReference type="GO" id="GO:0005745">
    <property type="term" value="C:m-AAA complex"/>
    <property type="evidence" value="ECO:0007669"/>
    <property type="project" value="TreeGrafter"/>
</dbReference>
<comment type="subcellular location">
    <subcellularLocation>
        <location evidence="2">Mitochondrion membrane</location>
        <topology evidence="2">Multi-pass membrane protein</topology>
    </subcellularLocation>
</comment>
<dbReference type="SUPFAM" id="SSF140990">
    <property type="entry name" value="FtsH protease domain-like"/>
    <property type="match status" value="1"/>
</dbReference>
<reference evidence="19" key="1">
    <citation type="journal article" date="2014" name="Nucleic Acids Res.">
        <title>The evolutionary dynamics of variant antigen genes in Babesia reveal a history of genomic innovation underlying host-parasite interaction.</title>
        <authorList>
            <person name="Jackson A.P."/>
            <person name="Otto T.D."/>
            <person name="Darby A."/>
            <person name="Ramaprasad A."/>
            <person name="Xia D."/>
            <person name="Echaide I.E."/>
            <person name="Farber M."/>
            <person name="Gahlot S."/>
            <person name="Gamble J."/>
            <person name="Gupta D."/>
            <person name="Gupta Y."/>
            <person name="Jackson L."/>
            <person name="Malandrin L."/>
            <person name="Malas T.B."/>
            <person name="Moussa E."/>
            <person name="Nair M."/>
            <person name="Reid A.J."/>
            <person name="Sanders M."/>
            <person name="Sharma J."/>
            <person name="Tracey A."/>
            <person name="Quail M.A."/>
            <person name="Weir W."/>
            <person name="Wastling J.M."/>
            <person name="Hall N."/>
            <person name="Willadsen P."/>
            <person name="Lingelbach K."/>
            <person name="Shiels B."/>
            <person name="Tait A."/>
            <person name="Berriman M."/>
            <person name="Allred D.R."/>
            <person name="Pain A."/>
        </authorList>
    </citation>
    <scope>NUCLEOTIDE SEQUENCE [LARGE SCALE GENOMIC DNA]</scope>
    <source>
        <strain evidence="19">Bond</strain>
    </source>
</reference>
<dbReference type="Pfam" id="PF00004">
    <property type="entry name" value="AAA"/>
    <property type="match status" value="1"/>
</dbReference>
<evidence type="ECO:0000256" key="1">
    <source>
        <dbReference type="ARBA" id="ARBA00001947"/>
    </source>
</evidence>
<dbReference type="Gene3D" id="3.40.50.300">
    <property type="entry name" value="P-loop containing nucleotide triphosphate hydrolases"/>
    <property type="match status" value="1"/>
</dbReference>
<evidence type="ECO:0000256" key="6">
    <source>
        <dbReference type="ARBA" id="ARBA00022692"/>
    </source>
</evidence>
<dbReference type="Gene3D" id="1.20.58.760">
    <property type="entry name" value="Peptidase M41"/>
    <property type="match status" value="1"/>
</dbReference>
<keyword evidence="15" id="KW-0472">Membrane</keyword>
<dbReference type="CDD" id="cd19501">
    <property type="entry name" value="RecA-like_FtsH"/>
    <property type="match status" value="1"/>
</dbReference>
<sequence length="796" mass="86925">MALPALTPGCRALRRLFGANGYRLLRSGEPELAGGALTRLASQGRAFHSVICGAPPILNTTLRICVSGIRGSRHFSKKVPSGFGRFAGRGGSSDSKASGGEADSSTSSDPPKSEGKMGNSSGKPKGPGDSKNDGENPFVFLCAKPFRLLFYVLGALASYKVLSYNELPNEVTMQEFLSKYLMRGCVETILIVNGKSCRCILRSDSKTVPKVVSFRIRSVEAVERKLDDIQGLLGIHPENFVPVKHVEEVEWLQVLKYAVIVGIPVAYMAAIMWRFLHNSQYLDRVHRMRNLNLTDAKELKVGVRFKDVAGMHSAKLEISEFVDYLKNPKAYEQYGAKIPKGALLCGAPGTGKTLLAKAVAGEANVPFYFISGSDFVEIYVGVGPSRVRSLFKKARENAPSIVFIDEIDAVGKKRAGKGGFVSHDERDSTLNQILVEMDGFNASSGVLVLAGTNRHDILDPALVRPGRFDRIITINSPDLEERYEIFKVHLAPLKLNKLLDVDDLGRRLAALTPGFVGAQIANVANEAAIQAARRKSPDGVDLMDFEASIERIVAGLRRSNQLMSPEQKLVVAYHEVGHALVGWWLEHADPVLKVSIVPRSSGALGYSQQIADETPLFSREALLDKIAVILGGRASEEIFIGRITTGAADDLHKVTRMCYAFVSKWGMNPALGLVSYQRDGDDSAGFYREYSDSTALLIDNEVRSIIEGQYARVKELLKEKAELVHKLAKLLYDRETLSHKDIASCVGERAFPMHERLRPYVLGGISGAPVLPSLSGAEPEKPQGEVGRDLFSVACL</sequence>
<dbReference type="GO" id="GO:0004222">
    <property type="term" value="F:metalloendopeptidase activity"/>
    <property type="evidence" value="ECO:0007669"/>
    <property type="project" value="InterPro"/>
</dbReference>
<dbReference type="PANTHER" id="PTHR43655:SF2">
    <property type="entry name" value="AFG3 LIKE MATRIX AAA PEPTIDASE SUBUNIT 2, ISOFORM A"/>
    <property type="match status" value="1"/>
</dbReference>
<dbReference type="InterPro" id="IPR027417">
    <property type="entry name" value="P-loop_NTPase"/>
</dbReference>
<organism evidence="18 19">
    <name type="scientific">Babesia bigemina</name>
    <dbReference type="NCBI Taxonomy" id="5866"/>
    <lineage>
        <taxon>Eukaryota</taxon>
        <taxon>Sar</taxon>
        <taxon>Alveolata</taxon>
        <taxon>Apicomplexa</taxon>
        <taxon>Aconoidasida</taxon>
        <taxon>Piroplasmida</taxon>
        <taxon>Babesiidae</taxon>
        <taxon>Babesia</taxon>
    </lineage>
</organism>
<evidence type="ECO:0000256" key="16">
    <source>
        <dbReference type="SAM" id="MobiDB-lite"/>
    </source>
</evidence>
<dbReference type="Gene3D" id="1.10.8.60">
    <property type="match status" value="1"/>
</dbReference>
<evidence type="ECO:0000256" key="14">
    <source>
        <dbReference type="ARBA" id="ARBA00023128"/>
    </source>
</evidence>
<dbReference type="InterPro" id="IPR000642">
    <property type="entry name" value="Peptidase_M41"/>
</dbReference>
<evidence type="ECO:0000256" key="5">
    <source>
        <dbReference type="ARBA" id="ARBA00022670"/>
    </source>
</evidence>
<dbReference type="EMBL" id="LK391709">
    <property type="protein sequence ID" value="CDR97033.1"/>
    <property type="molecule type" value="Genomic_DNA"/>
</dbReference>
<dbReference type="InterPro" id="IPR041569">
    <property type="entry name" value="AAA_lid_3"/>
</dbReference>
<keyword evidence="19" id="KW-1185">Reference proteome</keyword>
<keyword evidence="6" id="KW-0812">Transmembrane</keyword>
<dbReference type="GO" id="GO:0034982">
    <property type="term" value="P:mitochondrial protein processing"/>
    <property type="evidence" value="ECO:0007669"/>
    <property type="project" value="TreeGrafter"/>
</dbReference>
<evidence type="ECO:0000256" key="7">
    <source>
        <dbReference type="ARBA" id="ARBA00022723"/>
    </source>
</evidence>
<keyword evidence="12" id="KW-1133">Transmembrane helix</keyword>
<evidence type="ECO:0000256" key="9">
    <source>
        <dbReference type="ARBA" id="ARBA00022801"/>
    </source>
</evidence>
<dbReference type="PROSITE" id="PS00674">
    <property type="entry name" value="AAA"/>
    <property type="match status" value="1"/>
</dbReference>
<dbReference type="GO" id="GO:0046872">
    <property type="term" value="F:metal ion binding"/>
    <property type="evidence" value="ECO:0007669"/>
    <property type="project" value="UniProtKB-KW"/>
</dbReference>
<evidence type="ECO:0000256" key="10">
    <source>
        <dbReference type="ARBA" id="ARBA00022833"/>
    </source>
</evidence>
<dbReference type="Gene3D" id="3.40.1690.20">
    <property type="match status" value="1"/>
</dbReference>
<keyword evidence="5 18" id="KW-0645">Protease</keyword>
<evidence type="ECO:0000256" key="4">
    <source>
        <dbReference type="ARBA" id="ARBA00010550"/>
    </source>
</evidence>
<dbReference type="InterPro" id="IPR037219">
    <property type="entry name" value="Peptidase_M41-like"/>
</dbReference>